<keyword evidence="3" id="KW-1185">Reference proteome</keyword>
<sequence length="351" mass="38843">MKAVFHPLKPEKRALMPDLTEFAGLPVVEFPASGTWEERLERIRERGGDPRDPASRAWRLRTSEHLRRPPEDKGADYLARFLSEVDTGQLTALVIGEWGYASDGGLYQAADLLVEHADALPNLRSVFFGDITFDECELSWISQPDLAPLVAAFPRLEELTVKGADGMEGQLGLHVPSHEALRSLTLESGGLPGRVVREVASSALPGLEHLELWLGMEEYGGCASPQDLAPVLSGEAFPRLRYLGVRNAEHWTEWVPVLAGAPVVKRLEVLDLSLGILTDQGARELVDRAEAFSGLRKLDLHHHFLSEGMVERVRAAFAGTGVELDLDVGRDEEDREDDEDEEPYYYTAASE</sequence>
<evidence type="ECO:0000256" key="1">
    <source>
        <dbReference type="SAM" id="MobiDB-lite"/>
    </source>
</evidence>
<dbReference type="EMBL" id="CP002040">
    <property type="protein sequence ID" value="ADH65601.1"/>
    <property type="molecule type" value="Genomic_DNA"/>
</dbReference>
<evidence type="ECO:0000313" key="3">
    <source>
        <dbReference type="Proteomes" id="UP000002219"/>
    </source>
</evidence>
<dbReference type="STRING" id="446468.Ndas_0151"/>
<dbReference type="InterPro" id="IPR047722">
    <property type="entry name" value="STM4015-like"/>
</dbReference>
<dbReference type="Gene3D" id="3.80.10.10">
    <property type="entry name" value="Ribonuclease Inhibitor"/>
    <property type="match status" value="1"/>
</dbReference>
<feature type="region of interest" description="Disordered" evidence="1">
    <location>
        <begin position="328"/>
        <end position="351"/>
    </location>
</feature>
<proteinExistence type="predicted"/>
<name>D7B747_NOCDD</name>
<gene>
    <name evidence="2" type="ordered locus">Ndas_0151</name>
</gene>
<reference evidence="2 3" key="1">
    <citation type="journal article" date="2010" name="Stand. Genomic Sci.">
        <title>Complete genome sequence of Nocardiopsis dassonvillei type strain (IMRU 509).</title>
        <authorList>
            <person name="Sun H."/>
            <person name="Lapidus A."/>
            <person name="Nolan M."/>
            <person name="Lucas S."/>
            <person name="Del Rio T.G."/>
            <person name="Tice H."/>
            <person name="Cheng J.F."/>
            <person name="Tapia R."/>
            <person name="Han C."/>
            <person name="Goodwin L."/>
            <person name="Pitluck S."/>
            <person name="Pagani I."/>
            <person name="Ivanova N."/>
            <person name="Mavromatis K."/>
            <person name="Mikhailova N."/>
            <person name="Pati A."/>
            <person name="Chen A."/>
            <person name="Palaniappan K."/>
            <person name="Land M."/>
            <person name="Hauser L."/>
            <person name="Chang Y.J."/>
            <person name="Jeffries C.D."/>
            <person name="Djao O.D."/>
            <person name="Rohde M."/>
            <person name="Sikorski J."/>
            <person name="Goker M."/>
            <person name="Woyke T."/>
            <person name="Bristow J."/>
            <person name="Eisen J.A."/>
            <person name="Markowitz V."/>
            <person name="Hugenholtz P."/>
            <person name="Kyrpides N.C."/>
            <person name="Klenk H.P."/>
        </authorList>
    </citation>
    <scope>NUCLEOTIDE SEQUENCE [LARGE SCALE GENOMIC DNA]</scope>
    <source>
        <strain evidence="3">ATCC 23218 / DSM 43111 / CIP 107115 / JCM 7437 / KCTC 9190 / NBRC 14626 / NCTC 10488 / NRRL B-5397 / IMRU 509</strain>
    </source>
</reference>
<dbReference type="HOGENOM" id="CLU_054192_0_0_11"/>
<organism evidence="2 3">
    <name type="scientific">Nocardiopsis dassonvillei (strain ATCC 23218 / DSM 43111 / CIP 107115 / JCM 7437 / KCTC 9190 / NBRC 14626 / NCTC 10488 / NRRL B-5397 / IMRU 509)</name>
    <name type="common">Actinomadura dassonvillei</name>
    <dbReference type="NCBI Taxonomy" id="446468"/>
    <lineage>
        <taxon>Bacteria</taxon>
        <taxon>Bacillati</taxon>
        <taxon>Actinomycetota</taxon>
        <taxon>Actinomycetes</taxon>
        <taxon>Streptosporangiales</taxon>
        <taxon>Nocardiopsidaceae</taxon>
        <taxon>Nocardiopsis</taxon>
    </lineage>
</organism>
<dbReference type="Proteomes" id="UP000002219">
    <property type="component" value="Chromosome 1"/>
</dbReference>
<dbReference type="KEGG" id="nda:Ndas_0151"/>
<feature type="compositionally biased region" description="Acidic residues" evidence="1">
    <location>
        <begin position="328"/>
        <end position="343"/>
    </location>
</feature>
<dbReference type="SUPFAM" id="SSF52047">
    <property type="entry name" value="RNI-like"/>
    <property type="match status" value="1"/>
</dbReference>
<dbReference type="NCBIfam" id="NF038076">
    <property type="entry name" value="fam_STM4015"/>
    <property type="match status" value="1"/>
</dbReference>
<dbReference type="AlphaFoldDB" id="D7B747"/>
<evidence type="ECO:0000313" key="2">
    <source>
        <dbReference type="EMBL" id="ADH65601.1"/>
    </source>
</evidence>
<dbReference type="InterPro" id="IPR032675">
    <property type="entry name" value="LRR_dom_sf"/>
</dbReference>
<evidence type="ECO:0008006" key="4">
    <source>
        <dbReference type="Google" id="ProtNLM"/>
    </source>
</evidence>
<dbReference type="eggNOG" id="COG4886">
    <property type="taxonomic scope" value="Bacteria"/>
</dbReference>
<protein>
    <recommendedName>
        <fullName evidence="4">Cytoplasmic protein</fullName>
    </recommendedName>
</protein>
<accession>D7B747</accession>